<evidence type="ECO:0000256" key="3">
    <source>
        <dbReference type="ARBA" id="ARBA00022491"/>
    </source>
</evidence>
<dbReference type="GO" id="GO:0030154">
    <property type="term" value="P:cell differentiation"/>
    <property type="evidence" value="ECO:0007669"/>
    <property type="project" value="UniProtKB-KW"/>
</dbReference>
<dbReference type="InterPro" id="IPR050370">
    <property type="entry name" value="HES_HEY"/>
</dbReference>
<proteinExistence type="predicted"/>
<feature type="compositionally biased region" description="Polar residues" evidence="14">
    <location>
        <begin position="1"/>
        <end position="15"/>
    </location>
</feature>
<dbReference type="SMART" id="SM00353">
    <property type="entry name" value="HLH"/>
    <property type="match status" value="1"/>
</dbReference>
<evidence type="ECO:0000313" key="16">
    <source>
        <dbReference type="EMBL" id="KAK9529678.1"/>
    </source>
</evidence>
<keyword evidence="4" id="KW-0221">Differentiation</keyword>
<evidence type="ECO:0000256" key="14">
    <source>
        <dbReference type="SAM" id="MobiDB-lite"/>
    </source>
</evidence>
<dbReference type="AlphaFoldDB" id="A0AAW1F4R9"/>
<evidence type="ECO:0000313" key="17">
    <source>
        <dbReference type="Proteomes" id="UP001488805"/>
    </source>
</evidence>
<comment type="caution">
    <text evidence="16">The sequence shown here is derived from an EMBL/GenBank/DDBJ whole genome shotgun (WGS) entry which is preliminary data.</text>
</comment>
<evidence type="ECO:0000256" key="9">
    <source>
        <dbReference type="ARBA" id="ARBA00023242"/>
    </source>
</evidence>
<dbReference type="GO" id="GO:0045596">
    <property type="term" value="P:negative regulation of cell differentiation"/>
    <property type="evidence" value="ECO:0007669"/>
    <property type="project" value="UniProtKB-ARBA"/>
</dbReference>
<comment type="subunit">
    <text evidence="10">Transcription repression requires formation of a complex with a corepressor protein of the Groucho/TLE family.</text>
</comment>
<evidence type="ECO:0000256" key="7">
    <source>
        <dbReference type="ARBA" id="ARBA00023125"/>
    </source>
</evidence>
<protein>
    <recommendedName>
        <fullName evidence="12">Transcription factor HES-5</fullName>
    </recommendedName>
    <alternativeName>
        <fullName evidence="13">Hairy and enhancer of split 5</fullName>
    </alternativeName>
</protein>
<dbReference type="Pfam" id="PF00010">
    <property type="entry name" value="HLH"/>
    <property type="match status" value="1"/>
</dbReference>
<dbReference type="PROSITE" id="PS50888">
    <property type="entry name" value="BHLH"/>
    <property type="match status" value="1"/>
</dbReference>
<evidence type="ECO:0000256" key="10">
    <source>
        <dbReference type="ARBA" id="ARBA00023791"/>
    </source>
</evidence>
<keyword evidence="8" id="KW-0804">Transcription</keyword>
<comment type="function">
    <text evidence="11">Transcriptional repressor of genes that require a bHLH protein for their transcription. Plays an important role as neurogenesis negative regulator.</text>
</comment>
<feature type="domain" description="BHLH" evidence="15">
    <location>
        <begin position="19"/>
        <end position="75"/>
    </location>
</feature>
<dbReference type="Gene3D" id="4.10.280.10">
    <property type="entry name" value="Helix-loop-helix DNA-binding domain"/>
    <property type="match status" value="1"/>
</dbReference>
<keyword evidence="5" id="KW-0524">Neurogenesis</keyword>
<feature type="region of interest" description="Disordered" evidence="14">
    <location>
        <begin position="1"/>
        <end position="27"/>
    </location>
</feature>
<dbReference type="SUPFAM" id="SSF47459">
    <property type="entry name" value="HLH, helix-loop-helix DNA-binding domain"/>
    <property type="match status" value="1"/>
</dbReference>
<dbReference type="FunFam" id="4.10.280.10:FF:000033">
    <property type="entry name" value="Transcription factor HES-5"/>
    <property type="match status" value="1"/>
</dbReference>
<evidence type="ECO:0000256" key="12">
    <source>
        <dbReference type="ARBA" id="ARBA00072975"/>
    </source>
</evidence>
<dbReference type="GO" id="GO:0003677">
    <property type="term" value="F:DNA binding"/>
    <property type="evidence" value="ECO:0007669"/>
    <property type="project" value="UniProtKB-KW"/>
</dbReference>
<evidence type="ECO:0000256" key="6">
    <source>
        <dbReference type="ARBA" id="ARBA00023015"/>
    </source>
</evidence>
<reference evidence="16 17" key="1">
    <citation type="journal article" date="2024" name="Genome Biol. Evol.">
        <title>Chromosome-level genome assembly of the viviparous eelpout Zoarces viviparus.</title>
        <authorList>
            <person name="Fuhrmann N."/>
            <person name="Brasseur M.V."/>
            <person name="Bakowski C.E."/>
            <person name="Podsiadlowski L."/>
            <person name="Prost S."/>
            <person name="Krehenwinkel H."/>
            <person name="Mayer C."/>
        </authorList>
    </citation>
    <scope>NUCLEOTIDE SEQUENCE [LARGE SCALE GENOMIC DNA]</scope>
    <source>
        <strain evidence="16">NO-MEL_2022_Ind0_liver</strain>
    </source>
</reference>
<keyword evidence="9" id="KW-0539">Nucleus</keyword>
<accession>A0AAW1F4R9</accession>
<dbReference type="PANTHER" id="PTHR10985">
    <property type="entry name" value="BASIC HELIX-LOOP-HELIX TRANSCRIPTION FACTOR, HES-RELATED"/>
    <property type="match status" value="1"/>
</dbReference>
<dbReference type="GO" id="GO:0048513">
    <property type="term" value="P:animal organ development"/>
    <property type="evidence" value="ECO:0007669"/>
    <property type="project" value="UniProtKB-ARBA"/>
</dbReference>
<sequence length="152" mass="17402">MAPSNTRDSPISMPSTRDRHKLRKPAVEKMRRDRINGCIEQLKVLLEEEFHERDPNAKLEKADVLEMTVGFLKRQLRLRPRVSVDHVAAHGDGYSRCWEETLHFLSTGSLEEVTPLRLRNTHDAPALSTHSRVQAAAKPPPPGTDRAVWRPW</sequence>
<keyword evidence="6" id="KW-0805">Transcription regulation</keyword>
<dbReference type="GO" id="GO:0097150">
    <property type="term" value="P:neuronal stem cell population maintenance"/>
    <property type="evidence" value="ECO:0007669"/>
    <property type="project" value="UniProtKB-ARBA"/>
</dbReference>
<evidence type="ECO:0000256" key="13">
    <source>
        <dbReference type="ARBA" id="ARBA00081413"/>
    </source>
</evidence>
<evidence type="ECO:0000256" key="5">
    <source>
        <dbReference type="ARBA" id="ARBA00022902"/>
    </source>
</evidence>
<gene>
    <name evidence="16" type="ORF">VZT92_013757</name>
</gene>
<dbReference type="EMBL" id="JBCEZU010000111">
    <property type="protein sequence ID" value="KAK9529678.1"/>
    <property type="molecule type" value="Genomic_DNA"/>
</dbReference>
<dbReference type="Proteomes" id="UP001488805">
    <property type="component" value="Unassembled WGS sequence"/>
</dbReference>
<dbReference type="GO" id="GO:0046983">
    <property type="term" value="F:protein dimerization activity"/>
    <property type="evidence" value="ECO:0007669"/>
    <property type="project" value="InterPro"/>
</dbReference>
<dbReference type="InterPro" id="IPR011598">
    <property type="entry name" value="bHLH_dom"/>
</dbReference>
<dbReference type="GO" id="GO:0005634">
    <property type="term" value="C:nucleus"/>
    <property type="evidence" value="ECO:0007669"/>
    <property type="project" value="UniProtKB-SubCell"/>
</dbReference>
<evidence type="ECO:0000256" key="11">
    <source>
        <dbReference type="ARBA" id="ARBA00060201"/>
    </source>
</evidence>
<evidence type="ECO:0000256" key="8">
    <source>
        <dbReference type="ARBA" id="ARBA00023163"/>
    </source>
</evidence>
<keyword evidence="17" id="KW-1185">Reference proteome</keyword>
<evidence type="ECO:0000256" key="2">
    <source>
        <dbReference type="ARBA" id="ARBA00022473"/>
    </source>
</evidence>
<comment type="subcellular location">
    <subcellularLocation>
        <location evidence="1">Nucleus</location>
    </subcellularLocation>
</comment>
<evidence type="ECO:0000256" key="4">
    <source>
        <dbReference type="ARBA" id="ARBA00022782"/>
    </source>
</evidence>
<feature type="region of interest" description="Disordered" evidence="14">
    <location>
        <begin position="124"/>
        <end position="152"/>
    </location>
</feature>
<evidence type="ECO:0000259" key="15">
    <source>
        <dbReference type="PROSITE" id="PS50888"/>
    </source>
</evidence>
<organism evidence="16 17">
    <name type="scientific">Zoarces viviparus</name>
    <name type="common">Viviparous eelpout</name>
    <name type="synonym">Blennius viviparus</name>
    <dbReference type="NCBI Taxonomy" id="48416"/>
    <lineage>
        <taxon>Eukaryota</taxon>
        <taxon>Metazoa</taxon>
        <taxon>Chordata</taxon>
        <taxon>Craniata</taxon>
        <taxon>Vertebrata</taxon>
        <taxon>Euteleostomi</taxon>
        <taxon>Actinopterygii</taxon>
        <taxon>Neopterygii</taxon>
        <taxon>Teleostei</taxon>
        <taxon>Neoteleostei</taxon>
        <taxon>Acanthomorphata</taxon>
        <taxon>Eupercaria</taxon>
        <taxon>Perciformes</taxon>
        <taxon>Cottioidei</taxon>
        <taxon>Zoarcales</taxon>
        <taxon>Zoarcidae</taxon>
        <taxon>Zoarcinae</taxon>
        <taxon>Zoarces</taxon>
    </lineage>
</organism>
<keyword evidence="7" id="KW-0238">DNA-binding</keyword>
<dbReference type="InterPro" id="IPR036638">
    <property type="entry name" value="HLH_DNA-bd_sf"/>
</dbReference>
<keyword evidence="3" id="KW-0678">Repressor</keyword>
<evidence type="ECO:0000256" key="1">
    <source>
        <dbReference type="ARBA" id="ARBA00004123"/>
    </source>
</evidence>
<name>A0AAW1F4R9_ZOAVI</name>
<dbReference type="GO" id="GO:0007399">
    <property type="term" value="P:nervous system development"/>
    <property type="evidence" value="ECO:0007669"/>
    <property type="project" value="UniProtKB-KW"/>
</dbReference>
<keyword evidence="2" id="KW-0217">Developmental protein</keyword>
<dbReference type="CDD" id="cd11461">
    <property type="entry name" value="bHLH-O_HES5"/>
    <property type="match status" value="1"/>
</dbReference>